<reference evidence="2 3" key="1">
    <citation type="submission" date="2024-06" db="EMBL/GenBank/DDBJ databases">
        <authorList>
            <person name="Lee S.D."/>
        </authorList>
    </citation>
    <scope>NUCLEOTIDE SEQUENCE [LARGE SCALE GENOMIC DNA]</scope>
    <source>
        <strain evidence="2 3">N1-10</strain>
    </source>
</reference>
<gene>
    <name evidence="2" type="ORF">ABUW04_12375</name>
</gene>
<name>A0ABV6XLC0_9ACTN</name>
<dbReference type="EMBL" id="JBEUKS010000004">
    <property type="protein sequence ID" value="MFC1439059.1"/>
    <property type="molecule type" value="Genomic_DNA"/>
</dbReference>
<comment type="caution">
    <text evidence="2">The sequence shown here is derived from an EMBL/GenBank/DDBJ whole genome shotgun (WGS) entry which is preliminary data.</text>
</comment>
<evidence type="ECO:0008006" key="4">
    <source>
        <dbReference type="Google" id="ProtNLM"/>
    </source>
</evidence>
<dbReference type="SUPFAM" id="SSF103473">
    <property type="entry name" value="MFS general substrate transporter"/>
    <property type="match status" value="1"/>
</dbReference>
<keyword evidence="1" id="KW-0472">Membrane</keyword>
<feature type="transmembrane region" description="Helical" evidence="1">
    <location>
        <begin position="56"/>
        <end position="77"/>
    </location>
</feature>
<dbReference type="InterPro" id="IPR036259">
    <property type="entry name" value="MFS_trans_sf"/>
</dbReference>
<keyword evidence="1" id="KW-0812">Transmembrane</keyword>
<keyword evidence="1" id="KW-1133">Transmembrane helix</keyword>
<evidence type="ECO:0000313" key="2">
    <source>
        <dbReference type="EMBL" id="MFC1439059.1"/>
    </source>
</evidence>
<evidence type="ECO:0000313" key="3">
    <source>
        <dbReference type="Proteomes" id="UP001592581"/>
    </source>
</evidence>
<dbReference type="RefSeq" id="WP_380564572.1">
    <property type="nucleotide sequence ID" value="NZ_JBEUKS010000004.1"/>
</dbReference>
<accession>A0ABV6XLC0</accession>
<sequence>MTDDQGQGYSATEALKGRSIKSGAKKFLGGVVIALVVLGVAVGSVGAVVVVDWLAFRFAVWLGIVLMVIEGIVGLYWRRHPKRS</sequence>
<evidence type="ECO:0000256" key="1">
    <source>
        <dbReference type="SAM" id="Phobius"/>
    </source>
</evidence>
<keyword evidence="3" id="KW-1185">Reference proteome</keyword>
<dbReference type="Proteomes" id="UP001592581">
    <property type="component" value="Unassembled WGS sequence"/>
</dbReference>
<feature type="transmembrane region" description="Helical" evidence="1">
    <location>
        <begin position="27"/>
        <end position="50"/>
    </location>
</feature>
<organism evidence="2 3">
    <name type="scientific">Streptacidiphilus jeojiensis</name>
    <dbReference type="NCBI Taxonomy" id="3229225"/>
    <lineage>
        <taxon>Bacteria</taxon>
        <taxon>Bacillati</taxon>
        <taxon>Actinomycetota</taxon>
        <taxon>Actinomycetes</taxon>
        <taxon>Kitasatosporales</taxon>
        <taxon>Streptomycetaceae</taxon>
        <taxon>Streptacidiphilus</taxon>
    </lineage>
</organism>
<protein>
    <recommendedName>
        <fullName evidence="4">Integral membrane protein</fullName>
    </recommendedName>
</protein>
<proteinExistence type="predicted"/>